<organism evidence="1 2">
    <name type="scientific">Rubripirellula tenax</name>
    <dbReference type="NCBI Taxonomy" id="2528015"/>
    <lineage>
        <taxon>Bacteria</taxon>
        <taxon>Pseudomonadati</taxon>
        <taxon>Planctomycetota</taxon>
        <taxon>Planctomycetia</taxon>
        <taxon>Pirellulales</taxon>
        <taxon>Pirellulaceae</taxon>
        <taxon>Rubripirellula</taxon>
    </lineage>
</organism>
<name>A0A5C6EBR8_9BACT</name>
<comment type="caution">
    <text evidence="1">The sequence shown here is derived from an EMBL/GenBank/DDBJ whole genome shotgun (WGS) entry which is preliminary data.</text>
</comment>
<evidence type="ECO:0000313" key="1">
    <source>
        <dbReference type="EMBL" id="TWU46170.1"/>
    </source>
</evidence>
<gene>
    <name evidence="1" type="ORF">Poly51_55650</name>
</gene>
<keyword evidence="2" id="KW-1185">Reference proteome</keyword>
<dbReference type="RefSeq" id="WP_146461872.1">
    <property type="nucleotide sequence ID" value="NZ_SJPW01000008.1"/>
</dbReference>
<sequence>MMQPEKLSGEARRTRTVSFEPLACPVRAANQDYTIRQHSKFKPSYPDPLCTDSCQKGRHHSVVEVLNSQGTLLAKALY</sequence>
<evidence type="ECO:0000313" key="2">
    <source>
        <dbReference type="Proteomes" id="UP000318288"/>
    </source>
</evidence>
<dbReference type="Proteomes" id="UP000318288">
    <property type="component" value="Unassembled WGS sequence"/>
</dbReference>
<proteinExistence type="predicted"/>
<protein>
    <submittedName>
        <fullName evidence="1">Uncharacterized protein</fullName>
    </submittedName>
</protein>
<dbReference type="EMBL" id="SJPW01000008">
    <property type="protein sequence ID" value="TWU46170.1"/>
    <property type="molecule type" value="Genomic_DNA"/>
</dbReference>
<reference evidence="1 2" key="1">
    <citation type="submission" date="2019-02" db="EMBL/GenBank/DDBJ databases">
        <title>Deep-cultivation of Planctomycetes and their phenomic and genomic characterization uncovers novel biology.</title>
        <authorList>
            <person name="Wiegand S."/>
            <person name="Jogler M."/>
            <person name="Boedeker C."/>
            <person name="Pinto D."/>
            <person name="Vollmers J."/>
            <person name="Rivas-Marin E."/>
            <person name="Kohn T."/>
            <person name="Peeters S.H."/>
            <person name="Heuer A."/>
            <person name="Rast P."/>
            <person name="Oberbeckmann S."/>
            <person name="Bunk B."/>
            <person name="Jeske O."/>
            <person name="Meyerdierks A."/>
            <person name="Storesund J.E."/>
            <person name="Kallscheuer N."/>
            <person name="Luecker S."/>
            <person name="Lage O.M."/>
            <person name="Pohl T."/>
            <person name="Merkel B.J."/>
            <person name="Hornburger P."/>
            <person name="Mueller R.-W."/>
            <person name="Bruemmer F."/>
            <person name="Labrenz M."/>
            <person name="Spormann A.M."/>
            <person name="Op Den Camp H."/>
            <person name="Overmann J."/>
            <person name="Amann R."/>
            <person name="Jetten M.S.M."/>
            <person name="Mascher T."/>
            <person name="Medema M.H."/>
            <person name="Devos D.P."/>
            <person name="Kaster A.-K."/>
            <person name="Ovreas L."/>
            <person name="Rohde M."/>
            <person name="Galperin M.Y."/>
            <person name="Jogler C."/>
        </authorList>
    </citation>
    <scope>NUCLEOTIDE SEQUENCE [LARGE SCALE GENOMIC DNA]</scope>
    <source>
        <strain evidence="1 2">Poly51</strain>
    </source>
</reference>
<dbReference type="AlphaFoldDB" id="A0A5C6EBR8"/>
<accession>A0A5C6EBR8</accession>